<protein>
    <submittedName>
        <fullName evidence="1">Alpha-galactosidase</fullName>
    </submittedName>
</protein>
<dbReference type="Gene3D" id="2.70.98.60">
    <property type="entry name" value="alpha-galactosidase from lactobacil brevis"/>
    <property type="match status" value="1"/>
</dbReference>
<gene>
    <name evidence="1" type="ORF">HY834_06525</name>
</gene>
<dbReference type="InterPro" id="IPR013785">
    <property type="entry name" value="Aldolase_TIM"/>
</dbReference>
<dbReference type="PRINTS" id="PR00743">
    <property type="entry name" value="GLHYDRLASE36"/>
</dbReference>
<proteinExistence type="predicted"/>
<dbReference type="Gene3D" id="3.20.20.70">
    <property type="entry name" value="Aldolase class I"/>
    <property type="match status" value="1"/>
</dbReference>
<dbReference type="Proteomes" id="UP000782610">
    <property type="component" value="Unassembled WGS sequence"/>
</dbReference>
<dbReference type="GO" id="GO:0016052">
    <property type="term" value="P:carbohydrate catabolic process"/>
    <property type="evidence" value="ECO:0007669"/>
    <property type="project" value="InterPro"/>
</dbReference>
<dbReference type="EMBL" id="JACRAF010000019">
    <property type="protein sequence ID" value="MBI4921388.1"/>
    <property type="molecule type" value="Genomic_DNA"/>
</dbReference>
<accession>A0A933KZW6</accession>
<organism evidence="1 2">
    <name type="scientific">Devosia nanyangense</name>
    <dbReference type="NCBI Taxonomy" id="1228055"/>
    <lineage>
        <taxon>Bacteria</taxon>
        <taxon>Pseudomonadati</taxon>
        <taxon>Pseudomonadota</taxon>
        <taxon>Alphaproteobacteria</taxon>
        <taxon>Hyphomicrobiales</taxon>
        <taxon>Devosiaceae</taxon>
        <taxon>Devosia</taxon>
    </lineage>
</organism>
<evidence type="ECO:0000313" key="1">
    <source>
        <dbReference type="EMBL" id="MBI4921388.1"/>
    </source>
</evidence>
<name>A0A933KZW6_9HYPH</name>
<sequence length="684" mass="73785">MTTILLHAGSATLTVSSEAGGQISLDLDGNALLLPAPPLHLVVDGVTHTAWRDVDLVGTAGKAIIRGVVADGLTAELQIVTPTGDAAFEFTLSIRNQGVSAVTITTADSLAARLVPGDWQGLGFSSKWGDEYEPEPFLLDAPRTLEVRTGRSSLGHSPWLGLSAVDRGALVVAPVWSGNWHILLAPHGSGIDLAAGLSPWKFAHELAPGTRFEAPAVLLAVGPDLEEASLALTRAVGATLPRSPASEAIPLEWNHWWPYEDKDITEDIFLANAGIATELGLAVSTLDAGWFGAADSDTFWWDIRGDFGEENRARFPGGIGHLADETRRRGQKFGIWMEIEAVGLKAAVRKERADIMARCDDDPPETPLDPEDPGFLGYVCLGSAAGRAHVRGLLETLVDKTACEWIKVDFNLDPKAGCSCRDHGHGPGDGLYAHYRGLYDLLDGFRAAHPEIIVEACASGGLRIDAGLLRHVHCAFLSDPDWTPHHLQVVHGTSRLLPPAAMLHWPMSEWRGKHPQQTLSLRDPALTEDMFDTIVRSAFMHRFGLSWRLPDLPRHLRRRLKAHLAIYAETIVPFVRNGDLRRLTDTPLRRGGGATTPAFQLSLGDRHILFGFSLGPIGEGLGIGPTPGGFALRPRALAPDRSYRLRPLSPDGVGPTEVRFGAQWMAEGVAPVTASSCVAILEPL</sequence>
<dbReference type="CDD" id="cd14791">
    <property type="entry name" value="GH36"/>
    <property type="match status" value="1"/>
</dbReference>
<dbReference type="InterPro" id="IPR017853">
    <property type="entry name" value="GH"/>
</dbReference>
<dbReference type="InterPro" id="IPR038417">
    <property type="entry name" value="Alpga-gal_N_sf"/>
</dbReference>
<dbReference type="Pfam" id="PF02065">
    <property type="entry name" value="Melibiase"/>
    <property type="match status" value="1"/>
</dbReference>
<evidence type="ECO:0000313" key="2">
    <source>
        <dbReference type="Proteomes" id="UP000782610"/>
    </source>
</evidence>
<dbReference type="AlphaFoldDB" id="A0A933KZW6"/>
<dbReference type="GO" id="GO:0004557">
    <property type="term" value="F:alpha-galactosidase activity"/>
    <property type="evidence" value="ECO:0007669"/>
    <property type="project" value="InterPro"/>
</dbReference>
<dbReference type="SUPFAM" id="SSF51445">
    <property type="entry name" value="(Trans)glycosidases"/>
    <property type="match status" value="1"/>
</dbReference>
<comment type="caution">
    <text evidence="1">The sequence shown here is derived from an EMBL/GenBank/DDBJ whole genome shotgun (WGS) entry which is preliminary data.</text>
</comment>
<dbReference type="InterPro" id="IPR002252">
    <property type="entry name" value="Glyco_hydro_36"/>
</dbReference>
<reference evidence="1" key="1">
    <citation type="submission" date="2020-07" db="EMBL/GenBank/DDBJ databases">
        <title>Huge and variable diversity of episymbiotic CPR bacteria and DPANN archaea in groundwater ecosystems.</title>
        <authorList>
            <person name="He C.Y."/>
            <person name="Keren R."/>
            <person name="Whittaker M."/>
            <person name="Farag I.F."/>
            <person name="Doudna J."/>
            <person name="Cate J.H.D."/>
            <person name="Banfield J.F."/>
        </authorList>
    </citation>
    <scope>NUCLEOTIDE SEQUENCE</scope>
    <source>
        <strain evidence="1">NC_groundwater_1586_Pr3_B-0.1um_66_15</strain>
    </source>
</reference>